<dbReference type="OrthoDB" id="2618096at2"/>
<keyword evidence="3" id="KW-1185">Reference proteome</keyword>
<dbReference type="RefSeq" id="WP_155703022.1">
    <property type="nucleotide sequence ID" value="NZ_CP034235.1"/>
</dbReference>
<evidence type="ECO:0000313" key="3">
    <source>
        <dbReference type="Proteomes" id="UP000426246"/>
    </source>
</evidence>
<proteinExistence type="predicted"/>
<protein>
    <recommendedName>
        <fullName evidence="4">DUF3887 domain-containing protein</fullName>
    </recommendedName>
</protein>
<organism evidence="2 3">
    <name type="scientific">Paenibacillus psychroresistens</name>
    <dbReference type="NCBI Taxonomy" id="1778678"/>
    <lineage>
        <taxon>Bacteria</taxon>
        <taxon>Bacillati</taxon>
        <taxon>Bacillota</taxon>
        <taxon>Bacilli</taxon>
        <taxon>Bacillales</taxon>
        <taxon>Paenibacillaceae</taxon>
        <taxon>Paenibacillus</taxon>
    </lineage>
</organism>
<feature type="chain" id="PRO_5038865031" description="DUF3887 domain-containing protein" evidence="1">
    <location>
        <begin position="20"/>
        <end position="147"/>
    </location>
</feature>
<sequence length="147" mass="17147">MKVRMVSWCLLAFSFLLLAACTPHQNLKIPEVKTFFDEVVNSTDLISKGQLQKFDKVYLTVEYSLTTDDFPSKERQVIFEKTRDFFLSLTIRNLIVEQIGSENEQRMFNEGFTIRFQKPNSETYWVYGQVNGELVLINEEKTKNLGS</sequence>
<dbReference type="AlphaFoldDB" id="A0A6B8RR08"/>
<accession>A0A6B8RR08</accession>
<name>A0A6B8RR08_9BACL</name>
<dbReference type="KEGG" id="ppsc:EHS13_25055"/>
<evidence type="ECO:0008006" key="4">
    <source>
        <dbReference type="Google" id="ProtNLM"/>
    </source>
</evidence>
<evidence type="ECO:0000313" key="2">
    <source>
        <dbReference type="EMBL" id="QGQ97923.1"/>
    </source>
</evidence>
<feature type="signal peptide" evidence="1">
    <location>
        <begin position="1"/>
        <end position="19"/>
    </location>
</feature>
<dbReference type="PROSITE" id="PS51257">
    <property type="entry name" value="PROKAR_LIPOPROTEIN"/>
    <property type="match status" value="1"/>
</dbReference>
<keyword evidence="1" id="KW-0732">Signal</keyword>
<dbReference type="EMBL" id="CP034235">
    <property type="protein sequence ID" value="QGQ97923.1"/>
    <property type="molecule type" value="Genomic_DNA"/>
</dbReference>
<evidence type="ECO:0000256" key="1">
    <source>
        <dbReference type="SAM" id="SignalP"/>
    </source>
</evidence>
<dbReference type="Proteomes" id="UP000426246">
    <property type="component" value="Chromosome"/>
</dbReference>
<gene>
    <name evidence="2" type="ORF">EHS13_25055</name>
</gene>
<reference evidence="3" key="1">
    <citation type="submission" date="2018-11" db="EMBL/GenBank/DDBJ databases">
        <title>Complete genome sequence of Paenibacillus sp. ML311-T8.</title>
        <authorList>
            <person name="Nam Y.-D."/>
            <person name="Kang J."/>
            <person name="Chung W.-H."/>
            <person name="Park Y.S."/>
        </authorList>
    </citation>
    <scope>NUCLEOTIDE SEQUENCE [LARGE SCALE GENOMIC DNA]</scope>
    <source>
        <strain evidence="3">ML311-T8</strain>
    </source>
</reference>